<comment type="caution">
    <text evidence="1">The sequence shown here is derived from an EMBL/GenBank/DDBJ whole genome shotgun (WGS) entry which is preliminary data.</text>
</comment>
<gene>
    <name evidence="1" type="ORF">HNQ94_003430</name>
</gene>
<accession>A0A841Q8Y6</accession>
<evidence type="ECO:0000313" key="1">
    <source>
        <dbReference type="EMBL" id="MBB6454941.1"/>
    </source>
</evidence>
<name>A0A841Q8Y6_9BACI</name>
<dbReference type="Proteomes" id="UP000581688">
    <property type="component" value="Unassembled WGS sequence"/>
</dbReference>
<dbReference type="AlphaFoldDB" id="A0A841Q8Y6"/>
<dbReference type="RefSeq" id="WP_174497249.1">
    <property type="nucleotide sequence ID" value="NZ_CADDWK010000013.1"/>
</dbReference>
<protein>
    <submittedName>
        <fullName evidence="1">Uncharacterized protein</fullName>
    </submittedName>
</protein>
<proteinExistence type="predicted"/>
<reference evidence="1 2" key="1">
    <citation type="submission" date="2020-08" db="EMBL/GenBank/DDBJ databases">
        <title>Genomic Encyclopedia of Type Strains, Phase IV (KMG-IV): sequencing the most valuable type-strain genomes for metagenomic binning, comparative biology and taxonomic classification.</title>
        <authorList>
            <person name="Goeker M."/>
        </authorList>
    </citation>
    <scope>NUCLEOTIDE SEQUENCE [LARGE SCALE GENOMIC DNA]</scope>
    <source>
        <strain evidence="1 2">DSM 19612</strain>
    </source>
</reference>
<keyword evidence="2" id="KW-1185">Reference proteome</keyword>
<sequence>MSDMNQELSRLSKSLAGMTVTSVLKKHNIAGDKQSLVDLSDEQKQELREIAKNLESIVNDYVSQNDEGPEKISENLQAVESPLRKLLNKTKEKESGE</sequence>
<organism evidence="1 2">
    <name type="scientific">Salirhabdus euzebyi</name>
    <dbReference type="NCBI Taxonomy" id="394506"/>
    <lineage>
        <taxon>Bacteria</taxon>
        <taxon>Bacillati</taxon>
        <taxon>Bacillota</taxon>
        <taxon>Bacilli</taxon>
        <taxon>Bacillales</taxon>
        <taxon>Bacillaceae</taxon>
        <taxon>Salirhabdus</taxon>
    </lineage>
</organism>
<evidence type="ECO:0000313" key="2">
    <source>
        <dbReference type="Proteomes" id="UP000581688"/>
    </source>
</evidence>
<dbReference type="EMBL" id="JACHGH010000013">
    <property type="protein sequence ID" value="MBB6454941.1"/>
    <property type="molecule type" value="Genomic_DNA"/>
</dbReference>